<feature type="transmembrane region" description="Helical" evidence="1">
    <location>
        <begin position="46"/>
        <end position="70"/>
    </location>
</feature>
<protein>
    <recommendedName>
        <fullName evidence="2">MHYT domain-containing protein</fullName>
    </recommendedName>
</protein>
<feature type="transmembrane region" description="Helical" evidence="1">
    <location>
        <begin position="12"/>
        <end position="34"/>
    </location>
</feature>
<feature type="transmembrane region" description="Helical" evidence="1">
    <location>
        <begin position="170"/>
        <end position="190"/>
    </location>
</feature>
<evidence type="ECO:0000313" key="4">
    <source>
        <dbReference type="Proteomes" id="UP001354931"/>
    </source>
</evidence>
<dbReference type="PROSITE" id="PS50924">
    <property type="entry name" value="MHYT"/>
    <property type="match status" value="1"/>
</dbReference>
<keyword evidence="1" id="KW-0472">Membrane</keyword>
<dbReference type="InterPro" id="IPR005330">
    <property type="entry name" value="MHYT_dom"/>
</dbReference>
<dbReference type="PANTHER" id="PTHR35152">
    <property type="entry name" value="DOMAIN SIGNALLING PROTEIN, PUTATIVE (AFU_ORTHOLOGUE AFUA_5G11310)-RELATED"/>
    <property type="match status" value="1"/>
</dbReference>
<name>A0ABU6F559_9ACTN</name>
<feature type="transmembrane region" description="Helical" evidence="1">
    <location>
        <begin position="110"/>
        <end position="129"/>
    </location>
</feature>
<evidence type="ECO:0000256" key="1">
    <source>
        <dbReference type="PROSITE-ProRule" id="PRU00244"/>
    </source>
</evidence>
<feature type="transmembrane region" description="Helical" evidence="1">
    <location>
        <begin position="82"/>
        <end position="103"/>
    </location>
</feature>
<dbReference type="Pfam" id="PF03707">
    <property type="entry name" value="MHYT"/>
    <property type="match status" value="3"/>
</dbReference>
<keyword evidence="1" id="KW-1133">Transmembrane helix</keyword>
<feature type="transmembrane region" description="Helical" evidence="1">
    <location>
        <begin position="210"/>
        <end position="234"/>
    </location>
</feature>
<feature type="domain" description="MHYT" evidence="2">
    <location>
        <begin position="10"/>
        <end position="198"/>
    </location>
</feature>
<feature type="transmembrane region" description="Helical" evidence="1">
    <location>
        <begin position="141"/>
        <end position="163"/>
    </location>
</feature>
<keyword evidence="1" id="KW-0812">Transmembrane</keyword>
<reference evidence="3 4" key="1">
    <citation type="submission" date="2022-10" db="EMBL/GenBank/DDBJ databases">
        <authorList>
            <person name="Xie J."/>
            <person name="Shen N."/>
        </authorList>
    </citation>
    <scope>NUCLEOTIDE SEQUENCE [LARGE SCALE GENOMIC DNA]</scope>
    <source>
        <strain evidence="3 4">YIM65594</strain>
    </source>
</reference>
<dbReference type="Proteomes" id="UP001354931">
    <property type="component" value="Unassembled WGS sequence"/>
</dbReference>
<accession>A0ABU6F559</accession>
<gene>
    <name evidence="3" type="ORF">OKJ99_10715</name>
</gene>
<sequence length="247" mass="25466">MQATVDGFGYGAVTPVAAFLVASLGGGIGLRCTVRARQLDTGRPKWLAYSALSLGVGIWSMHFIAMMGFQVHGAHIDYDARLTFLSLAVAILVVGVGVFAAGYGAQRTPILLGAGLFMGLGVAAMHYLGMAAMQFAGSLHYSAPVVAASVGVAVVAATAALWLIMNVRGFLVSLGASLLMGVAVCAMHYLGMEALTVELMAPSSSTGSAVFTVLVPYLIGPFLTLFFAGTVLLFDPQTLEGDPAARS</sequence>
<dbReference type="RefSeq" id="WP_326015659.1">
    <property type="nucleotide sequence ID" value="NZ_JAOZYC010000082.1"/>
</dbReference>
<evidence type="ECO:0000259" key="2">
    <source>
        <dbReference type="PROSITE" id="PS50924"/>
    </source>
</evidence>
<comment type="caution">
    <text evidence="3">The sequence shown here is derived from an EMBL/GenBank/DDBJ whole genome shotgun (WGS) entry which is preliminary data.</text>
</comment>
<keyword evidence="4" id="KW-1185">Reference proteome</keyword>
<organism evidence="3 4">
    <name type="scientific">Streptomyces endophyticus</name>
    <dbReference type="NCBI Taxonomy" id="714166"/>
    <lineage>
        <taxon>Bacteria</taxon>
        <taxon>Bacillati</taxon>
        <taxon>Actinomycetota</taxon>
        <taxon>Actinomycetes</taxon>
        <taxon>Kitasatosporales</taxon>
        <taxon>Streptomycetaceae</taxon>
        <taxon>Streptomyces</taxon>
    </lineage>
</organism>
<proteinExistence type="predicted"/>
<dbReference type="EMBL" id="JAOZYC010000082">
    <property type="protein sequence ID" value="MEB8337977.1"/>
    <property type="molecule type" value="Genomic_DNA"/>
</dbReference>
<evidence type="ECO:0000313" key="3">
    <source>
        <dbReference type="EMBL" id="MEB8337977.1"/>
    </source>
</evidence>
<dbReference type="PANTHER" id="PTHR35152:SF1">
    <property type="entry name" value="DOMAIN SIGNALLING PROTEIN, PUTATIVE (AFU_ORTHOLOGUE AFUA_5G11310)-RELATED"/>
    <property type="match status" value="1"/>
</dbReference>